<protein>
    <submittedName>
        <fullName evidence="2">Uncharacterized protein</fullName>
    </submittedName>
</protein>
<dbReference type="AlphaFoldDB" id="A0A4Q9MPY3"/>
<dbReference type="Proteomes" id="UP000292957">
    <property type="component" value="Unassembled WGS sequence"/>
</dbReference>
<name>A0A4Q9MPY3_9APHY</name>
<organism evidence="2">
    <name type="scientific">Dichomitus squalens</name>
    <dbReference type="NCBI Taxonomy" id="114155"/>
    <lineage>
        <taxon>Eukaryota</taxon>
        <taxon>Fungi</taxon>
        <taxon>Dikarya</taxon>
        <taxon>Basidiomycota</taxon>
        <taxon>Agaricomycotina</taxon>
        <taxon>Agaricomycetes</taxon>
        <taxon>Polyporales</taxon>
        <taxon>Polyporaceae</taxon>
        <taxon>Dichomitus</taxon>
    </lineage>
</organism>
<gene>
    <name evidence="2" type="ORF">BD311DRAFT_755677</name>
</gene>
<keyword evidence="1" id="KW-0472">Membrane</keyword>
<evidence type="ECO:0000313" key="2">
    <source>
        <dbReference type="EMBL" id="TBU29769.1"/>
    </source>
</evidence>
<evidence type="ECO:0000256" key="1">
    <source>
        <dbReference type="SAM" id="Phobius"/>
    </source>
</evidence>
<dbReference type="EMBL" id="ML143410">
    <property type="protein sequence ID" value="TBU29769.1"/>
    <property type="molecule type" value="Genomic_DNA"/>
</dbReference>
<keyword evidence="1" id="KW-0812">Transmembrane</keyword>
<proteinExistence type="predicted"/>
<accession>A0A4Q9MPY3</accession>
<keyword evidence="1" id="KW-1133">Transmembrane helix</keyword>
<feature type="transmembrane region" description="Helical" evidence="1">
    <location>
        <begin position="99"/>
        <end position="117"/>
    </location>
</feature>
<reference evidence="2" key="1">
    <citation type="submission" date="2019-01" db="EMBL/GenBank/DDBJ databases">
        <title>Draft genome sequences of three monokaryotic isolates of the white-rot basidiomycete fungus Dichomitus squalens.</title>
        <authorList>
            <consortium name="DOE Joint Genome Institute"/>
            <person name="Lopez S.C."/>
            <person name="Andreopoulos B."/>
            <person name="Pangilinan J."/>
            <person name="Lipzen A."/>
            <person name="Riley R."/>
            <person name="Ahrendt S."/>
            <person name="Ng V."/>
            <person name="Barry K."/>
            <person name="Daum C."/>
            <person name="Grigoriev I.V."/>
            <person name="Hilden K.S."/>
            <person name="Makela M.R."/>
            <person name="de Vries R.P."/>
        </authorList>
    </citation>
    <scope>NUCLEOTIDE SEQUENCE [LARGE SCALE GENOMIC DNA]</scope>
    <source>
        <strain evidence="2">OM18370.1</strain>
    </source>
</reference>
<sequence>MQLRKSGRSGRTGSRRTRCTIPDVAGYASGAGVEAAVRVCAQCSHLVDIASDNKKRRSCGRDAGVHRTYPTANCHRLGDSFCAFALIVAMHSGSLSPVFVIFLFCVLSACSAFSVYYSQRSARSCRSIGALSLQRRCSLV</sequence>